<accession>A0ABV7WNT3</accession>
<dbReference type="RefSeq" id="WP_290281042.1">
    <property type="nucleotide sequence ID" value="NZ_JAUFQI010000001.1"/>
</dbReference>
<dbReference type="SUPFAM" id="SSF69572">
    <property type="entry name" value="Activating enzymes of the ubiquitin-like proteins"/>
    <property type="match status" value="1"/>
</dbReference>
<dbReference type="Gene3D" id="3.40.50.720">
    <property type="entry name" value="NAD(P)-binding Rossmann-like Domain"/>
    <property type="match status" value="1"/>
</dbReference>
<comment type="caution">
    <text evidence="2">The sequence shown here is derived from an EMBL/GenBank/DDBJ whole genome shotgun (WGS) entry which is preliminary data.</text>
</comment>
<dbReference type="NCBIfam" id="NF006077">
    <property type="entry name" value="PRK08223.1"/>
    <property type="match status" value="1"/>
</dbReference>
<dbReference type="InterPro" id="IPR045886">
    <property type="entry name" value="ThiF/MoeB/HesA"/>
</dbReference>
<proteinExistence type="predicted"/>
<keyword evidence="3" id="KW-1185">Reference proteome</keyword>
<feature type="domain" description="THIF-type NAD/FAD binding fold" evidence="1">
    <location>
        <begin position="12"/>
        <end position="261"/>
    </location>
</feature>
<sequence>MNSQWSCDTAFSRNAGLINASEQKQLLNCLVAIPGCGGIGSTVAETLARLGVGKFRLCDPDTFDVANINRQLGATSHSLNQNKAEAVRDRILSINPSAVVEIFREPVKRANADKFVFGCDLVLDGIDFYAIDARRALFEAAQYAQLPAMTAAPLGFSATLQVYLPNKGMSFDEFFNFKKTDTYAEQILKFLVGLAPKGLQRSYMDLSFADGEQQTGPSSILGTQLAAAMIGGESVRLLLQRGGTLPAPWYRQFDAYKQQWVKRYLFGGNKHPMQRLKLLAGKQLMQKIGLWDQLVNAKVG</sequence>
<dbReference type="EMBL" id="JBHRYN010000006">
    <property type="protein sequence ID" value="MFC3700767.1"/>
    <property type="molecule type" value="Genomic_DNA"/>
</dbReference>
<dbReference type="InterPro" id="IPR035985">
    <property type="entry name" value="Ubiquitin-activating_enz"/>
</dbReference>
<gene>
    <name evidence="2" type="ORF">ACFOND_03865</name>
</gene>
<keyword evidence="2" id="KW-0808">Transferase</keyword>
<dbReference type="GO" id="GO:0016779">
    <property type="term" value="F:nucleotidyltransferase activity"/>
    <property type="evidence" value="ECO:0007669"/>
    <property type="project" value="UniProtKB-KW"/>
</dbReference>
<evidence type="ECO:0000313" key="2">
    <source>
        <dbReference type="EMBL" id="MFC3700767.1"/>
    </source>
</evidence>
<dbReference type="PANTHER" id="PTHR43267">
    <property type="entry name" value="TRNA THREONYLCARBAMOYLADENOSINE DEHYDRATASE"/>
    <property type="match status" value="1"/>
</dbReference>
<dbReference type="InterPro" id="IPR000594">
    <property type="entry name" value="ThiF_NAD_FAD-bd"/>
</dbReference>
<dbReference type="Proteomes" id="UP001595710">
    <property type="component" value="Unassembled WGS sequence"/>
</dbReference>
<keyword evidence="2" id="KW-0548">Nucleotidyltransferase</keyword>
<evidence type="ECO:0000313" key="3">
    <source>
        <dbReference type="Proteomes" id="UP001595710"/>
    </source>
</evidence>
<name>A0ABV7WNT3_9GAMM</name>
<organism evidence="2 3">
    <name type="scientific">Reinekea marina</name>
    <dbReference type="NCBI Taxonomy" id="1310421"/>
    <lineage>
        <taxon>Bacteria</taxon>
        <taxon>Pseudomonadati</taxon>
        <taxon>Pseudomonadota</taxon>
        <taxon>Gammaproteobacteria</taxon>
        <taxon>Oceanospirillales</taxon>
        <taxon>Saccharospirillaceae</taxon>
        <taxon>Reinekea</taxon>
    </lineage>
</organism>
<dbReference type="PANTHER" id="PTHR43267:SF1">
    <property type="entry name" value="TRNA THREONYLCARBAMOYLADENOSINE DEHYDRATASE"/>
    <property type="match status" value="1"/>
</dbReference>
<reference evidence="3" key="1">
    <citation type="journal article" date="2019" name="Int. J. Syst. Evol. Microbiol.">
        <title>The Global Catalogue of Microorganisms (GCM) 10K type strain sequencing project: providing services to taxonomists for standard genome sequencing and annotation.</title>
        <authorList>
            <consortium name="The Broad Institute Genomics Platform"/>
            <consortium name="The Broad Institute Genome Sequencing Center for Infectious Disease"/>
            <person name="Wu L."/>
            <person name="Ma J."/>
        </authorList>
    </citation>
    <scope>NUCLEOTIDE SEQUENCE [LARGE SCALE GENOMIC DNA]</scope>
    <source>
        <strain evidence="3">CECT 8288</strain>
    </source>
</reference>
<dbReference type="Pfam" id="PF00899">
    <property type="entry name" value="ThiF"/>
    <property type="match status" value="1"/>
</dbReference>
<evidence type="ECO:0000259" key="1">
    <source>
        <dbReference type="Pfam" id="PF00899"/>
    </source>
</evidence>
<protein>
    <submittedName>
        <fullName evidence="2">ThiF family adenylyltransferase</fullName>
    </submittedName>
</protein>